<dbReference type="EMBL" id="KQ964245">
    <property type="protein sequence ID" value="KXJ97281.1"/>
    <property type="molecule type" value="Genomic_DNA"/>
</dbReference>
<gene>
    <name evidence="1" type="ORF">Micbo1qcDRAFT_156113</name>
</gene>
<protein>
    <submittedName>
        <fullName evidence="1">Uncharacterized protein</fullName>
    </submittedName>
</protein>
<dbReference type="PROSITE" id="PS51257">
    <property type="entry name" value="PROKAR_LIPOPROTEIN"/>
    <property type="match status" value="1"/>
</dbReference>
<evidence type="ECO:0000313" key="2">
    <source>
        <dbReference type="Proteomes" id="UP000070501"/>
    </source>
</evidence>
<organism evidence="1 2">
    <name type="scientific">Microdochium bolleyi</name>
    <dbReference type="NCBI Taxonomy" id="196109"/>
    <lineage>
        <taxon>Eukaryota</taxon>
        <taxon>Fungi</taxon>
        <taxon>Dikarya</taxon>
        <taxon>Ascomycota</taxon>
        <taxon>Pezizomycotina</taxon>
        <taxon>Sordariomycetes</taxon>
        <taxon>Xylariomycetidae</taxon>
        <taxon>Xylariales</taxon>
        <taxon>Microdochiaceae</taxon>
        <taxon>Microdochium</taxon>
    </lineage>
</organism>
<dbReference type="Proteomes" id="UP000070501">
    <property type="component" value="Unassembled WGS sequence"/>
</dbReference>
<evidence type="ECO:0000313" key="1">
    <source>
        <dbReference type="EMBL" id="KXJ97281.1"/>
    </source>
</evidence>
<keyword evidence="2" id="KW-1185">Reference proteome</keyword>
<dbReference type="AlphaFoldDB" id="A0A136JJF6"/>
<reference evidence="2" key="1">
    <citation type="submission" date="2016-02" db="EMBL/GenBank/DDBJ databases">
        <title>Draft genome sequence of Microdochium bolleyi, a fungal endophyte of beachgrass.</title>
        <authorList>
            <consortium name="DOE Joint Genome Institute"/>
            <person name="David A.S."/>
            <person name="May G."/>
            <person name="Haridas S."/>
            <person name="Lim J."/>
            <person name="Wang M."/>
            <person name="Labutti K."/>
            <person name="Lipzen A."/>
            <person name="Barry K."/>
            <person name="Grigoriev I.V."/>
        </authorList>
    </citation>
    <scope>NUCLEOTIDE SEQUENCE [LARGE SCALE GENOMIC DNA]</scope>
    <source>
        <strain evidence="2">J235TASD1</strain>
    </source>
</reference>
<accession>A0A136JJF6</accession>
<name>A0A136JJF6_9PEZI</name>
<proteinExistence type="predicted"/>
<dbReference type="InParanoid" id="A0A136JJF6"/>
<sequence length="119" mass="13305">MNRASPVGSVRLSLEASLGNLSWISCVEFRILHRSTASGRTLLRSHTWNDRCWKIVLQGQYLTGSISRNTTKTNRKQTVSWTASKNISLRGATRGAAWLISCPKMSCPERISSHQRSTT</sequence>